<dbReference type="CDD" id="cd02570">
    <property type="entry name" value="PseudoU_synth_EcTruA"/>
    <property type="match status" value="1"/>
</dbReference>
<dbReference type="HAMAP" id="MF_00171">
    <property type="entry name" value="TruA"/>
    <property type="match status" value="1"/>
</dbReference>
<dbReference type="GO" id="GO:0003723">
    <property type="term" value="F:RNA binding"/>
    <property type="evidence" value="ECO:0007669"/>
    <property type="project" value="InterPro"/>
</dbReference>
<feature type="binding site" evidence="4 6">
    <location>
        <position position="109"/>
    </location>
    <ligand>
        <name>substrate</name>
    </ligand>
</feature>
<proteinExistence type="inferred from homology"/>
<dbReference type="GO" id="GO:0031119">
    <property type="term" value="P:tRNA pseudouridine synthesis"/>
    <property type="evidence" value="ECO:0007669"/>
    <property type="project" value="UniProtKB-UniRule"/>
</dbReference>
<evidence type="ECO:0000313" key="10">
    <source>
        <dbReference type="Proteomes" id="UP000253831"/>
    </source>
</evidence>
<dbReference type="Pfam" id="PF01416">
    <property type="entry name" value="PseudoU_synth_1"/>
    <property type="match status" value="2"/>
</dbReference>
<accession>A0A369XQU3</accession>
<dbReference type="PANTHER" id="PTHR11142:SF0">
    <property type="entry name" value="TRNA PSEUDOURIDINE SYNTHASE-LIKE 1"/>
    <property type="match status" value="1"/>
</dbReference>
<organism evidence="9 10">
    <name type="scientific">Candidatus Accumulibacter meliphilus</name>
    <dbReference type="NCBI Taxonomy" id="2211374"/>
    <lineage>
        <taxon>Bacteria</taxon>
        <taxon>Pseudomonadati</taxon>
        <taxon>Pseudomonadota</taxon>
        <taxon>Betaproteobacteria</taxon>
        <taxon>Candidatus Accumulibacter</taxon>
    </lineage>
</organism>
<dbReference type="AlphaFoldDB" id="A0A369XQU3"/>
<gene>
    <name evidence="4" type="primary">truA</name>
    <name evidence="9" type="ORF">DVS81_10475</name>
</gene>
<evidence type="ECO:0000256" key="1">
    <source>
        <dbReference type="ARBA" id="ARBA00009375"/>
    </source>
</evidence>
<keyword evidence="3 4" id="KW-0413">Isomerase</keyword>
<evidence type="ECO:0000256" key="3">
    <source>
        <dbReference type="ARBA" id="ARBA00023235"/>
    </source>
</evidence>
<comment type="catalytic activity">
    <reaction evidence="4 7">
        <text>uridine(38/39/40) in tRNA = pseudouridine(38/39/40) in tRNA</text>
        <dbReference type="Rhea" id="RHEA:22376"/>
        <dbReference type="Rhea" id="RHEA-COMP:10085"/>
        <dbReference type="Rhea" id="RHEA-COMP:10087"/>
        <dbReference type="ChEBI" id="CHEBI:65314"/>
        <dbReference type="ChEBI" id="CHEBI:65315"/>
        <dbReference type="EC" id="5.4.99.12"/>
    </reaction>
</comment>
<keyword evidence="2 4" id="KW-0819">tRNA processing</keyword>
<evidence type="ECO:0000256" key="5">
    <source>
        <dbReference type="PIRSR" id="PIRSR001430-1"/>
    </source>
</evidence>
<dbReference type="Gene3D" id="3.30.70.580">
    <property type="entry name" value="Pseudouridine synthase I, catalytic domain, N-terminal subdomain"/>
    <property type="match status" value="1"/>
</dbReference>
<dbReference type="InterPro" id="IPR020094">
    <property type="entry name" value="TruA/RsuA/RluB/E/F_N"/>
</dbReference>
<reference evidence="9 10" key="1">
    <citation type="submission" date="2018-05" db="EMBL/GenBank/DDBJ databases">
        <title>Integrated omic analyses show evidence that a Ca. Accumulibacter phosphatis strain performs denitrification under micro-aerobic conditions.</title>
        <authorList>
            <person name="Camejo P.Y."/>
            <person name="Katherine M.D."/>
            <person name="Daniel N.R."/>
        </authorList>
    </citation>
    <scope>NUCLEOTIDE SEQUENCE [LARGE SCALE GENOMIC DNA]</scope>
    <source>
        <strain evidence="9">UW-LDO-IC</strain>
    </source>
</reference>
<comment type="subunit">
    <text evidence="4">Homodimer.</text>
</comment>
<dbReference type="Proteomes" id="UP000253831">
    <property type="component" value="Unassembled WGS sequence"/>
</dbReference>
<feature type="domain" description="Pseudouridine synthase I TruA alpha/beta" evidence="8">
    <location>
        <begin position="6"/>
        <end position="101"/>
    </location>
</feature>
<comment type="similarity">
    <text evidence="1 4 7">Belongs to the tRNA pseudouridine synthase TruA family.</text>
</comment>
<evidence type="ECO:0000313" key="9">
    <source>
        <dbReference type="EMBL" id="RDE50587.1"/>
    </source>
</evidence>
<evidence type="ECO:0000256" key="7">
    <source>
        <dbReference type="RuleBase" id="RU003792"/>
    </source>
</evidence>
<evidence type="ECO:0000256" key="6">
    <source>
        <dbReference type="PIRSR" id="PIRSR001430-2"/>
    </source>
</evidence>
<dbReference type="NCBIfam" id="TIGR00071">
    <property type="entry name" value="hisT_truA"/>
    <property type="match status" value="1"/>
</dbReference>
<evidence type="ECO:0000256" key="2">
    <source>
        <dbReference type="ARBA" id="ARBA00022694"/>
    </source>
</evidence>
<dbReference type="InterPro" id="IPR001406">
    <property type="entry name" value="PsdUridine_synth_TruA"/>
</dbReference>
<feature type="active site" description="Nucleophile" evidence="4 5">
    <location>
        <position position="51"/>
    </location>
</feature>
<comment type="function">
    <text evidence="4">Formation of pseudouridine at positions 38, 39 and 40 in the anticodon stem and loop of transfer RNAs.</text>
</comment>
<dbReference type="InterPro" id="IPR020095">
    <property type="entry name" value="PsdUridine_synth_TruA_C"/>
</dbReference>
<dbReference type="PIRSF" id="PIRSF001430">
    <property type="entry name" value="tRNA_psdUrid_synth"/>
    <property type="match status" value="1"/>
</dbReference>
<protein>
    <recommendedName>
        <fullName evidence="4">tRNA pseudouridine synthase A</fullName>
        <ecNumber evidence="4">5.4.99.12</ecNumber>
    </recommendedName>
    <alternativeName>
        <fullName evidence="4">tRNA pseudouridine(38-40) synthase</fullName>
    </alternativeName>
    <alternativeName>
        <fullName evidence="4">tRNA pseudouridylate synthase I</fullName>
    </alternativeName>
    <alternativeName>
        <fullName evidence="4">tRNA-uridine isomerase I</fullName>
    </alternativeName>
</protein>
<dbReference type="PANTHER" id="PTHR11142">
    <property type="entry name" value="PSEUDOURIDYLATE SYNTHASE"/>
    <property type="match status" value="1"/>
</dbReference>
<comment type="caution">
    <text evidence="4">Lacks conserved residue(s) required for the propagation of feature annotation.</text>
</comment>
<dbReference type="Gene3D" id="3.30.70.660">
    <property type="entry name" value="Pseudouridine synthase I, catalytic domain, C-terminal subdomain"/>
    <property type="match status" value="1"/>
</dbReference>
<dbReference type="GO" id="GO:0160147">
    <property type="term" value="F:tRNA pseudouridine(38-40) synthase activity"/>
    <property type="evidence" value="ECO:0007669"/>
    <property type="project" value="UniProtKB-EC"/>
</dbReference>
<sequence length="264" mass="28834">MRIALAVEYDGSGFRGWQKQPAGGTVQDALQEALQQFAGMAVRVICAGRTDAGVHALGQVVHFDTPLDRPMHSWVRGINTFLPSAVAVRWAQPVADDFHARASAYGRHYRYLLLNRAHRTGLWAGRVGWYHYPLELTAMQAGAQLLLGERDFSAFRAAECQANSPIKLMRQANITRLGELLVFDFEASAFLHHMVRNLVGSLVYVGQGKHPPAWIGELLTAGDRRLAAPTFAAAGLYLAAVSYPSQFGLPAAEESWLLPVGPGS</sequence>
<dbReference type="FunFam" id="3.30.70.580:FF:000001">
    <property type="entry name" value="tRNA pseudouridine synthase A"/>
    <property type="match status" value="1"/>
</dbReference>
<evidence type="ECO:0000259" key="8">
    <source>
        <dbReference type="Pfam" id="PF01416"/>
    </source>
</evidence>
<comment type="caution">
    <text evidence="9">The sequence shown here is derived from an EMBL/GenBank/DDBJ whole genome shotgun (WGS) entry which is preliminary data.</text>
</comment>
<dbReference type="InterPro" id="IPR020097">
    <property type="entry name" value="PsdUridine_synth_TruA_a/b_dom"/>
</dbReference>
<name>A0A369XQU3_9PROT</name>
<dbReference type="InterPro" id="IPR020103">
    <property type="entry name" value="PsdUridine_synth_cat_dom_sf"/>
</dbReference>
<dbReference type="EC" id="5.4.99.12" evidence="4"/>
<dbReference type="EMBL" id="QPGA01000017">
    <property type="protein sequence ID" value="RDE50587.1"/>
    <property type="molecule type" value="Genomic_DNA"/>
</dbReference>
<evidence type="ECO:0000256" key="4">
    <source>
        <dbReference type="HAMAP-Rule" id="MF_00171"/>
    </source>
</evidence>
<feature type="domain" description="Pseudouridine synthase I TruA alpha/beta" evidence="8">
    <location>
        <begin position="143"/>
        <end position="244"/>
    </location>
</feature>
<dbReference type="SUPFAM" id="SSF55120">
    <property type="entry name" value="Pseudouridine synthase"/>
    <property type="match status" value="1"/>
</dbReference>